<evidence type="ECO:0000313" key="8">
    <source>
        <dbReference type="Proteomes" id="UP000000238"/>
    </source>
</evidence>
<evidence type="ECO:0000256" key="3">
    <source>
        <dbReference type="ARBA" id="ARBA00012824"/>
    </source>
</evidence>
<comment type="catalytic activity">
    <reaction evidence="1">
        <text>chorismate = isochorismate</text>
        <dbReference type="Rhea" id="RHEA:18985"/>
        <dbReference type="ChEBI" id="CHEBI:29748"/>
        <dbReference type="ChEBI" id="CHEBI:29780"/>
        <dbReference type="EC" id="5.4.4.2"/>
    </reaction>
</comment>
<evidence type="ECO:0000313" key="7">
    <source>
        <dbReference type="EMBL" id="ABC33201.1"/>
    </source>
</evidence>
<dbReference type="eggNOG" id="COG1169">
    <property type="taxonomic scope" value="Bacteria"/>
</dbReference>
<dbReference type="Pfam" id="PF00425">
    <property type="entry name" value="Chorismate_bind"/>
    <property type="match status" value="1"/>
</dbReference>
<dbReference type="STRING" id="349521.HCH_06563"/>
<evidence type="ECO:0000256" key="5">
    <source>
        <dbReference type="ARBA" id="ARBA00041564"/>
    </source>
</evidence>
<accession>Q2S823</accession>
<dbReference type="InterPro" id="IPR005801">
    <property type="entry name" value="ADC_synthase"/>
</dbReference>
<dbReference type="AlphaFoldDB" id="Q2S823"/>
<dbReference type="NCBIfam" id="NF005380">
    <property type="entry name" value="PRK06923.1"/>
    <property type="match status" value="1"/>
</dbReference>
<dbReference type="Proteomes" id="UP000000238">
    <property type="component" value="Chromosome"/>
</dbReference>
<dbReference type="InterPro" id="IPR004561">
    <property type="entry name" value="IsoChor_synthase"/>
</dbReference>
<evidence type="ECO:0000256" key="2">
    <source>
        <dbReference type="ARBA" id="ARBA00005297"/>
    </source>
</evidence>
<proteinExistence type="inferred from homology"/>
<dbReference type="PANTHER" id="PTHR42839:SF2">
    <property type="entry name" value="ISOCHORISMATE SYNTHASE ENTC"/>
    <property type="match status" value="1"/>
</dbReference>
<keyword evidence="4" id="KW-0413">Isomerase</keyword>
<evidence type="ECO:0000256" key="1">
    <source>
        <dbReference type="ARBA" id="ARBA00000799"/>
    </source>
</evidence>
<dbReference type="SUPFAM" id="SSF56322">
    <property type="entry name" value="ADC synthase"/>
    <property type="match status" value="1"/>
</dbReference>
<dbReference type="NCBIfam" id="TIGR00543">
    <property type="entry name" value="isochor_syn"/>
    <property type="match status" value="1"/>
</dbReference>
<evidence type="ECO:0000256" key="4">
    <source>
        <dbReference type="ARBA" id="ARBA00023235"/>
    </source>
</evidence>
<dbReference type="GO" id="GO:0009697">
    <property type="term" value="P:salicylic acid biosynthetic process"/>
    <property type="evidence" value="ECO:0007669"/>
    <property type="project" value="TreeGrafter"/>
</dbReference>
<dbReference type="EMBL" id="CP000155">
    <property type="protein sequence ID" value="ABC33201.1"/>
    <property type="molecule type" value="Genomic_DNA"/>
</dbReference>
<name>Q2S823_HAHCH</name>
<dbReference type="HOGENOM" id="CLU_006493_8_6_6"/>
<dbReference type="OrthoDB" id="9806579at2"/>
<dbReference type="InterPro" id="IPR015890">
    <property type="entry name" value="Chorismate_C"/>
</dbReference>
<dbReference type="KEGG" id="hch:HCH_06563"/>
<evidence type="ECO:0000259" key="6">
    <source>
        <dbReference type="Pfam" id="PF00425"/>
    </source>
</evidence>
<sequence>MNDLTLHLEPQADDQAFLQLLKKHLTETPFFFSSPRQTLMTAGVFARLGAGDLNEAIPAALREAREQGIEDPMVVGAAPFLPGEAPMLTVPTRSWRRRDVVSGRTGVITDFGSYEAKEVPSGAGYKQSVNSALEHIRRGDISKVVLARSLELRADRPIDIVQLLTNLRRANPKGYNFAANLADAAHPRRFLVGASPELLVSRSGMRVFANPLAGSVARSPDRKEDARRAGALLQSEKDLHEHAVVIDAVAKALAPFCRNLDVPSTPSLTQTPTLWHLSTEITGELIDPAITSYALAQALHPTPAVCGYPTERARELIGELEPFNRGFFTGMVGWSDASGDGEWAVTIRCAEVEDRLLRLYAGAGVVEGSDPQKELDETSTKLKTMLNAIGLDSHAATPVRVEIA</sequence>
<feature type="domain" description="Chorismate-utilising enzyme C-terminal" evidence="6">
    <location>
        <begin position="123"/>
        <end position="381"/>
    </location>
</feature>
<dbReference type="Gene3D" id="3.60.120.10">
    <property type="entry name" value="Anthranilate synthase"/>
    <property type="match status" value="1"/>
</dbReference>
<comment type="similarity">
    <text evidence="2">Belongs to the isochorismate synthase family.</text>
</comment>
<keyword evidence="8" id="KW-1185">Reference proteome</keyword>
<organism evidence="7 8">
    <name type="scientific">Hahella chejuensis (strain KCTC 2396)</name>
    <dbReference type="NCBI Taxonomy" id="349521"/>
    <lineage>
        <taxon>Bacteria</taxon>
        <taxon>Pseudomonadati</taxon>
        <taxon>Pseudomonadota</taxon>
        <taxon>Gammaproteobacteria</taxon>
        <taxon>Oceanospirillales</taxon>
        <taxon>Hahellaceae</taxon>
        <taxon>Hahella</taxon>
    </lineage>
</organism>
<dbReference type="GO" id="GO:0008909">
    <property type="term" value="F:isochorismate synthase activity"/>
    <property type="evidence" value="ECO:0007669"/>
    <property type="project" value="UniProtKB-EC"/>
</dbReference>
<dbReference type="EC" id="5.4.4.2" evidence="3"/>
<gene>
    <name evidence="7" type="ordered locus">HCH_06563</name>
</gene>
<dbReference type="PANTHER" id="PTHR42839">
    <property type="entry name" value="ISOCHORISMATE SYNTHASE ENTC"/>
    <property type="match status" value="1"/>
</dbReference>
<dbReference type="RefSeq" id="WP_011400253.1">
    <property type="nucleotide sequence ID" value="NC_007645.1"/>
</dbReference>
<reference evidence="7 8" key="1">
    <citation type="journal article" date="2005" name="Nucleic Acids Res.">
        <title>Genomic blueprint of Hahella chejuensis, a marine microbe producing an algicidal agent.</title>
        <authorList>
            <person name="Jeong H."/>
            <person name="Yim J.H."/>
            <person name="Lee C."/>
            <person name="Choi S.-H."/>
            <person name="Park Y.K."/>
            <person name="Yoon S.H."/>
            <person name="Hur C.-G."/>
            <person name="Kang H.-Y."/>
            <person name="Kim D."/>
            <person name="Lee H.H."/>
            <person name="Park K.H."/>
            <person name="Park S.-H."/>
            <person name="Park H.-S."/>
            <person name="Lee H.K."/>
            <person name="Oh T.K."/>
            <person name="Kim J.F."/>
        </authorList>
    </citation>
    <scope>NUCLEOTIDE SEQUENCE [LARGE SCALE GENOMIC DNA]</scope>
    <source>
        <strain evidence="7 8">KCTC 2396</strain>
    </source>
</reference>
<protein>
    <recommendedName>
        <fullName evidence="3">isochorismate synthase</fullName>
        <ecNumber evidence="3">5.4.4.2</ecNumber>
    </recommendedName>
    <alternativeName>
        <fullName evidence="5">Isochorismate mutase</fullName>
    </alternativeName>
</protein>